<evidence type="ECO:0000256" key="7">
    <source>
        <dbReference type="ARBA" id="ARBA00023136"/>
    </source>
</evidence>
<reference evidence="11 12" key="1">
    <citation type="journal article" date="2018" name="Sci. Rep.">
        <title>Genomic signatures of local adaptation to the degree of environmental predictability in rotifers.</title>
        <authorList>
            <person name="Franch-Gras L."/>
            <person name="Hahn C."/>
            <person name="Garcia-Roger E.M."/>
            <person name="Carmona M.J."/>
            <person name="Serra M."/>
            <person name="Gomez A."/>
        </authorList>
    </citation>
    <scope>NUCLEOTIDE SEQUENCE [LARGE SCALE GENOMIC DNA]</scope>
    <source>
        <strain evidence="11">HYR1</strain>
    </source>
</reference>
<evidence type="ECO:0000256" key="6">
    <source>
        <dbReference type="ARBA" id="ARBA00023065"/>
    </source>
</evidence>
<dbReference type="PRINTS" id="PR01262">
    <property type="entry name" value="INNEXIN"/>
</dbReference>
<dbReference type="InterPro" id="IPR000990">
    <property type="entry name" value="Innexin"/>
</dbReference>
<keyword evidence="3" id="KW-1003">Cell membrane</keyword>
<name>A0A3M7PR50_BRAPC</name>
<keyword evidence="8 9" id="KW-0407">Ion channel</keyword>
<gene>
    <name evidence="9" type="primary">inx</name>
    <name evidence="11" type="ORF">BpHYR1_018448</name>
</gene>
<evidence type="ECO:0000313" key="12">
    <source>
        <dbReference type="Proteomes" id="UP000276133"/>
    </source>
</evidence>
<dbReference type="AlphaFoldDB" id="A0A3M7PR50"/>
<comment type="subcellular location">
    <subcellularLocation>
        <location evidence="1 9">Cell membrane</location>
        <topology evidence="1 9">Multi-pass membrane protein</topology>
    </subcellularLocation>
</comment>
<keyword evidence="7 9" id="KW-0472">Membrane</keyword>
<protein>
    <recommendedName>
        <fullName evidence="9">Innexin</fullName>
    </recommendedName>
</protein>
<evidence type="ECO:0000256" key="4">
    <source>
        <dbReference type="ARBA" id="ARBA00022692"/>
    </source>
</evidence>
<organism evidence="11 12">
    <name type="scientific">Brachionus plicatilis</name>
    <name type="common">Marine rotifer</name>
    <name type="synonym">Brachionus muelleri</name>
    <dbReference type="NCBI Taxonomy" id="10195"/>
    <lineage>
        <taxon>Eukaryota</taxon>
        <taxon>Metazoa</taxon>
        <taxon>Spiralia</taxon>
        <taxon>Gnathifera</taxon>
        <taxon>Rotifera</taxon>
        <taxon>Eurotatoria</taxon>
        <taxon>Monogononta</taxon>
        <taxon>Pseudotrocha</taxon>
        <taxon>Ploima</taxon>
        <taxon>Brachionidae</taxon>
        <taxon>Brachionus</taxon>
    </lineage>
</organism>
<evidence type="ECO:0000313" key="11">
    <source>
        <dbReference type="EMBL" id="RNA01138.1"/>
    </source>
</evidence>
<keyword evidence="12" id="KW-1185">Reference proteome</keyword>
<dbReference type="GO" id="GO:0005243">
    <property type="term" value="F:gap junction channel activity"/>
    <property type="evidence" value="ECO:0007669"/>
    <property type="project" value="TreeGrafter"/>
</dbReference>
<dbReference type="PANTHER" id="PTHR11893:SF36">
    <property type="entry name" value="INNEXIN-5"/>
    <property type="match status" value="1"/>
</dbReference>
<evidence type="ECO:0000256" key="10">
    <source>
        <dbReference type="SAM" id="MobiDB-lite"/>
    </source>
</evidence>
<accession>A0A3M7PR50</accession>
<dbReference type="Proteomes" id="UP000276133">
    <property type="component" value="Unassembled WGS sequence"/>
</dbReference>
<evidence type="ECO:0000256" key="2">
    <source>
        <dbReference type="ARBA" id="ARBA00022448"/>
    </source>
</evidence>
<evidence type="ECO:0000256" key="3">
    <source>
        <dbReference type="ARBA" id="ARBA00022475"/>
    </source>
</evidence>
<keyword evidence="6 9" id="KW-0406">Ion transport</keyword>
<feature type="transmembrane region" description="Helical" evidence="9">
    <location>
        <begin position="32"/>
        <end position="50"/>
    </location>
</feature>
<dbReference type="PROSITE" id="PS51013">
    <property type="entry name" value="PANNEXIN"/>
    <property type="match status" value="1"/>
</dbReference>
<evidence type="ECO:0000256" key="5">
    <source>
        <dbReference type="ARBA" id="ARBA00022989"/>
    </source>
</evidence>
<dbReference type="GO" id="GO:0034220">
    <property type="term" value="P:monoatomic ion transmembrane transport"/>
    <property type="evidence" value="ECO:0007669"/>
    <property type="project" value="UniProtKB-KW"/>
</dbReference>
<feature type="transmembrane region" description="Helical" evidence="9">
    <location>
        <begin position="106"/>
        <end position="128"/>
    </location>
</feature>
<dbReference type="PANTHER" id="PTHR11893">
    <property type="entry name" value="INNEXIN"/>
    <property type="match status" value="1"/>
</dbReference>
<comment type="function">
    <text evidence="9">Structural component of the gap junctions.</text>
</comment>
<sequence>MDIIKITELLSVSNLREYKDDDYWVDRLSHRYSIVIFCVFAVLVTTKAYIGDPIDCWAPPEFKASYERYAETLCFVNGTYYVSSTEIDIPVDPTQRYSNRIRYYQWTPFILLLLAVSMYFPRVIWLSLNSKYGINLRNLVDAAKKYENVDALHSKEKILVYICKNLLRTIRYNEHSNRHKVLTSEGKKTVYLDHKCEIDQMMSQYEKQQSRSKCSENSSSRSPELQKLRLNRPNLDLTVPRTNLNITKNYLSSLYLVTKLLYFMVSLGHIFALNRLIGNDFYRIGITFVKSFFLEIEWPHMDVFPRMTLCEIYIREVGSVHPYLIQCVLGINLFNEVIFVLVWYWIVVCGAITLADLCFKVLNLVFFSDYYRKLFALKYLELIHLNSSGNWRQQSSDSEEMDKNQDEIVVFEKFCQLYFNNDTIFALKVVEQNASSLIVSDIIESLWLKFKYVNNYRTSDEHTLLTLSKLKLKKAKSRKTSESSGNELSNLKYKKRKSKRQKDLSINES</sequence>
<dbReference type="GO" id="GO:0005886">
    <property type="term" value="C:plasma membrane"/>
    <property type="evidence" value="ECO:0007669"/>
    <property type="project" value="UniProtKB-SubCell"/>
</dbReference>
<feature type="transmembrane region" description="Helical" evidence="9">
    <location>
        <begin position="250"/>
        <end position="272"/>
    </location>
</feature>
<keyword evidence="5 9" id="KW-1133">Transmembrane helix</keyword>
<dbReference type="OrthoDB" id="5867527at2759"/>
<feature type="transmembrane region" description="Helical" evidence="9">
    <location>
        <begin position="342"/>
        <end position="367"/>
    </location>
</feature>
<comment type="caution">
    <text evidence="11">The sequence shown here is derived from an EMBL/GenBank/DDBJ whole genome shotgun (WGS) entry which is preliminary data.</text>
</comment>
<feature type="region of interest" description="Disordered" evidence="10">
    <location>
        <begin position="475"/>
        <end position="509"/>
    </location>
</feature>
<dbReference type="EMBL" id="REGN01009452">
    <property type="protein sequence ID" value="RNA01138.1"/>
    <property type="molecule type" value="Genomic_DNA"/>
</dbReference>
<evidence type="ECO:0000256" key="1">
    <source>
        <dbReference type="ARBA" id="ARBA00004651"/>
    </source>
</evidence>
<keyword evidence="4 9" id="KW-0812">Transmembrane</keyword>
<keyword evidence="2 9" id="KW-0813">Transport</keyword>
<dbReference type="GO" id="GO:0005921">
    <property type="term" value="C:gap junction"/>
    <property type="evidence" value="ECO:0007669"/>
    <property type="project" value="UniProtKB-UniRule"/>
</dbReference>
<comment type="similarity">
    <text evidence="9">Belongs to the pannexin family.</text>
</comment>
<dbReference type="Pfam" id="PF00876">
    <property type="entry name" value="Innexin"/>
    <property type="match status" value="1"/>
</dbReference>
<proteinExistence type="inferred from homology"/>
<dbReference type="STRING" id="10195.A0A3M7PR50"/>
<evidence type="ECO:0000256" key="9">
    <source>
        <dbReference type="RuleBase" id="RU010713"/>
    </source>
</evidence>
<evidence type="ECO:0000256" key="8">
    <source>
        <dbReference type="ARBA" id="ARBA00023303"/>
    </source>
</evidence>